<reference evidence="3" key="1">
    <citation type="journal article" date="2019" name="Int. J. Syst. Evol. Microbiol.">
        <title>The Global Catalogue of Microorganisms (GCM) 10K type strain sequencing project: providing services to taxonomists for standard genome sequencing and annotation.</title>
        <authorList>
            <consortium name="The Broad Institute Genomics Platform"/>
            <consortium name="The Broad Institute Genome Sequencing Center for Infectious Disease"/>
            <person name="Wu L."/>
            <person name="Ma J."/>
        </authorList>
    </citation>
    <scope>NUCLEOTIDE SEQUENCE [LARGE SCALE GENOMIC DNA]</scope>
    <source>
        <strain evidence="3">CGMCC 4.7106</strain>
    </source>
</reference>
<dbReference type="Proteomes" id="UP001597375">
    <property type="component" value="Unassembled WGS sequence"/>
</dbReference>
<keyword evidence="1" id="KW-0472">Membrane</keyword>
<dbReference type="RefSeq" id="WP_386821021.1">
    <property type="nucleotide sequence ID" value="NZ_JBHUIT010000031.1"/>
</dbReference>
<accession>A0ABW5DCN4</accession>
<protein>
    <submittedName>
        <fullName evidence="2">Uncharacterized protein</fullName>
    </submittedName>
</protein>
<organism evidence="2 3">
    <name type="scientific">Luteolibacter algae</name>
    <dbReference type="NCBI Taxonomy" id="454151"/>
    <lineage>
        <taxon>Bacteria</taxon>
        <taxon>Pseudomonadati</taxon>
        <taxon>Verrucomicrobiota</taxon>
        <taxon>Verrucomicrobiia</taxon>
        <taxon>Verrucomicrobiales</taxon>
        <taxon>Verrucomicrobiaceae</taxon>
        <taxon>Luteolibacter</taxon>
    </lineage>
</organism>
<name>A0ABW5DCN4_9BACT</name>
<evidence type="ECO:0000256" key="1">
    <source>
        <dbReference type="SAM" id="Phobius"/>
    </source>
</evidence>
<sequence>MKAWEVKKAWEEEDDCAKKKEILSNGLKASLDDHLLDVYLRIVHEVPLHDYECPEHPLGLSVNFPHVEASEPRTNPDLESSKITKRSAFWGDLTPAQKVAWGVGVLAAIATVTGVVFAIIKPS</sequence>
<keyword evidence="1" id="KW-1133">Transmembrane helix</keyword>
<gene>
    <name evidence="2" type="ORF">ACFSSA_13455</name>
</gene>
<proteinExistence type="predicted"/>
<keyword evidence="3" id="KW-1185">Reference proteome</keyword>
<evidence type="ECO:0000313" key="3">
    <source>
        <dbReference type="Proteomes" id="UP001597375"/>
    </source>
</evidence>
<feature type="transmembrane region" description="Helical" evidence="1">
    <location>
        <begin position="99"/>
        <end position="120"/>
    </location>
</feature>
<evidence type="ECO:0000313" key="2">
    <source>
        <dbReference type="EMBL" id="MFD2257684.1"/>
    </source>
</evidence>
<keyword evidence="1" id="KW-0812">Transmembrane</keyword>
<comment type="caution">
    <text evidence="2">The sequence shown here is derived from an EMBL/GenBank/DDBJ whole genome shotgun (WGS) entry which is preliminary data.</text>
</comment>
<dbReference type="EMBL" id="JBHUIT010000031">
    <property type="protein sequence ID" value="MFD2257684.1"/>
    <property type="molecule type" value="Genomic_DNA"/>
</dbReference>